<dbReference type="PROSITE" id="PS01124">
    <property type="entry name" value="HTH_ARAC_FAMILY_2"/>
    <property type="match status" value="1"/>
</dbReference>
<evidence type="ECO:0000256" key="4">
    <source>
        <dbReference type="SAM" id="Phobius"/>
    </source>
</evidence>
<keyword evidence="4" id="KW-1133">Transmembrane helix</keyword>
<dbReference type="PROSITE" id="PS00041">
    <property type="entry name" value="HTH_ARAC_FAMILY_1"/>
    <property type="match status" value="1"/>
</dbReference>
<dbReference type="EMBL" id="QGGY01000007">
    <property type="protein sequence ID" value="PWJ75178.1"/>
    <property type="molecule type" value="Genomic_DNA"/>
</dbReference>
<name>A0AB73T390_9FIRM</name>
<keyword evidence="4" id="KW-0472">Membrane</keyword>
<dbReference type="SMART" id="SM00342">
    <property type="entry name" value="HTH_ARAC"/>
    <property type="match status" value="1"/>
</dbReference>
<evidence type="ECO:0000313" key="7">
    <source>
        <dbReference type="Proteomes" id="UP000245412"/>
    </source>
</evidence>
<dbReference type="GO" id="GO:0043565">
    <property type="term" value="F:sequence-specific DNA binding"/>
    <property type="evidence" value="ECO:0007669"/>
    <property type="project" value="InterPro"/>
</dbReference>
<proteinExistence type="predicted"/>
<reference evidence="6 7" key="1">
    <citation type="submission" date="2018-05" db="EMBL/GenBank/DDBJ databases">
        <authorList>
            <person name="Goeker M."/>
            <person name="Huntemann M."/>
            <person name="Clum A."/>
            <person name="Pillay M."/>
            <person name="Palaniappan K."/>
            <person name="Varghese N."/>
            <person name="Mikhailova N."/>
            <person name="Stamatis D."/>
            <person name="Reddy T."/>
            <person name="Daum C."/>
            <person name="Shapiro N."/>
            <person name="Ivanova N."/>
            <person name="Kyrpides N."/>
            <person name="Woyke T."/>
        </authorList>
    </citation>
    <scope>NUCLEOTIDE SEQUENCE [LARGE SCALE GENOMIC DNA]</scope>
    <source>
        <strain evidence="6 7">DSM 26524</strain>
    </source>
</reference>
<evidence type="ECO:0000259" key="5">
    <source>
        <dbReference type="PROSITE" id="PS01124"/>
    </source>
</evidence>
<dbReference type="PANTHER" id="PTHR43280:SF28">
    <property type="entry name" value="HTH-TYPE TRANSCRIPTIONAL ACTIVATOR RHAS"/>
    <property type="match status" value="1"/>
</dbReference>
<sequence>MVKKFFGNMRYKYKLLFNLIIVFFVPLISASVFFLSKIQDVEKTNYITSSQQLFQQSSYNMGLIFEEIHRISTHLLSNKDLKVKKQSITTTEKMAVCYEVDNYILNSSYLTDIALYSPAEDKLYFSAGTASPSLYFDQIYRYASFDSSDFYELTDRLSQPEGLPEQPCAIHASSQSFVTVFIPLANSYFSTAIYTIPSANITQTEQELLEDSQDVLEIYYNGMLIHSSAASGGDFSPKKSVYEQDYQEALQSYKTGDHLTLVYSAPDSLVQIVLERNLASLNQSVKNISLLYVILLAAFSLIGCGIIVLFWRDSYRPIAEVLHYTGSEPEQTKINEFDRVKNTLITIKNEQEKLNQNLETSLPAYRKSLLTALIKDEFDSLEEFNEKGKFADLYLHGRYLFILATSIVDSSQNGLTKKTAILEEILSYSEEHMPCGIICYGFVDKMNEKIIYVACSDRAEDEELHNNLLVFYNNLHEYFGFELNMGCSNLCEMTADLGKSYMEALTALDYRIVYGYGKIIYFSQIGVSGYSHNWYPEEMTRQFEIALKARNDEKVHMVLDQIMEYLHSNNTPVYVAKYVCYDLMRILADSLVVAQSLPYKKTIGYHNIMNIARLTSFEQITEILHQNVNSVLSVSIREQNETADRELKQQLEQYINLHYMDCNFSMTCLVDEFHVSESTMRKTFKSVMNMTFIEYLAEKRIEKAKELLTSTKLPLSSVAQQVGYLDTSSFIRRFKQKTGMPPGEYRMLNAQEDE</sequence>
<evidence type="ECO:0000256" key="3">
    <source>
        <dbReference type="ARBA" id="ARBA00023163"/>
    </source>
</evidence>
<feature type="transmembrane region" description="Helical" evidence="4">
    <location>
        <begin position="290"/>
        <end position="311"/>
    </location>
</feature>
<evidence type="ECO:0000256" key="1">
    <source>
        <dbReference type="ARBA" id="ARBA00023015"/>
    </source>
</evidence>
<keyword evidence="7" id="KW-1185">Reference proteome</keyword>
<evidence type="ECO:0000256" key="2">
    <source>
        <dbReference type="ARBA" id="ARBA00023125"/>
    </source>
</evidence>
<accession>A0AB73T390</accession>
<keyword evidence="1" id="KW-0805">Transcription regulation</keyword>
<evidence type="ECO:0000313" key="6">
    <source>
        <dbReference type="EMBL" id="PWJ75178.1"/>
    </source>
</evidence>
<dbReference type="InterPro" id="IPR020449">
    <property type="entry name" value="Tscrpt_reg_AraC-type_HTH"/>
</dbReference>
<dbReference type="PRINTS" id="PR00032">
    <property type="entry name" value="HTHARAC"/>
</dbReference>
<keyword evidence="3" id="KW-0804">Transcription</keyword>
<dbReference type="Pfam" id="PF12833">
    <property type="entry name" value="HTH_18"/>
    <property type="match status" value="1"/>
</dbReference>
<dbReference type="InterPro" id="IPR018062">
    <property type="entry name" value="HTH_AraC-typ_CS"/>
</dbReference>
<dbReference type="AlphaFoldDB" id="A0AB73T390"/>
<dbReference type="GO" id="GO:0003700">
    <property type="term" value="F:DNA-binding transcription factor activity"/>
    <property type="evidence" value="ECO:0007669"/>
    <property type="project" value="InterPro"/>
</dbReference>
<comment type="caution">
    <text evidence="6">The sequence shown here is derived from an EMBL/GenBank/DDBJ whole genome shotgun (WGS) entry which is preliminary data.</text>
</comment>
<dbReference type="RefSeq" id="WP_257497716.1">
    <property type="nucleotide sequence ID" value="NZ_JANKBI010000024.1"/>
</dbReference>
<gene>
    <name evidence="6" type="ORF">C7383_107185</name>
</gene>
<protein>
    <submittedName>
        <fullName evidence="6">AraC-like DNA-binding protein</fullName>
    </submittedName>
</protein>
<organism evidence="6 7">
    <name type="scientific">Murimonas intestini</name>
    <dbReference type="NCBI Taxonomy" id="1337051"/>
    <lineage>
        <taxon>Bacteria</taxon>
        <taxon>Bacillati</taxon>
        <taxon>Bacillota</taxon>
        <taxon>Clostridia</taxon>
        <taxon>Lachnospirales</taxon>
        <taxon>Lachnospiraceae</taxon>
        <taxon>Murimonas</taxon>
    </lineage>
</organism>
<dbReference type="SUPFAM" id="SSF46689">
    <property type="entry name" value="Homeodomain-like"/>
    <property type="match status" value="1"/>
</dbReference>
<keyword evidence="4" id="KW-0812">Transmembrane</keyword>
<dbReference type="Proteomes" id="UP000245412">
    <property type="component" value="Unassembled WGS sequence"/>
</dbReference>
<dbReference type="InterPro" id="IPR009057">
    <property type="entry name" value="Homeodomain-like_sf"/>
</dbReference>
<dbReference type="Gene3D" id="1.10.10.60">
    <property type="entry name" value="Homeodomain-like"/>
    <property type="match status" value="2"/>
</dbReference>
<dbReference type="InterPro" id="IPR018060">
    <property type="entry name" value="HTH_AraC"/>
</dbReference>
<dbReference type="PANTHER" id="PTHR43280">
    <property type="entry name" value="ARAC-FAMILY TRANSCRIPTIONAL REGULATOR"/>
    <property type="match status" value="1"/>
</dbReference>
<keyword evidence="2" id="KW-0238">DNA-binding</keyword>
<feature type="domain" description="HTH araC/xylS-type" evidence="5">
    <location>
        <begin position="649"/>
        <end position="748"/>
    </location>
</feature>